<proteinExistence type="predicted"/>
<dbReference type="EMBL" id="CP002198">
    <property type="protein sequence ID" value="ADN14353.1"/>
    <property type="molecule type" value="Genomic_DNA"/>
</dbReference>
<protein>
    <recommendedName>
        <fullName evidence="3">TonB C-terminal domain-containing protein</fullName>
    </recommendedName>
</protein>
<dbReference type="OrthoDB" id="506407at2"/>
<dbReference type="Pfam" id="PF03544">
    <property type="entry name" value="TonB_C"/>
    <property type="match status" value="1"/>
</dbReference>
<feature type="transmembrane region" description="Helical" evidence="2">
    <location>
        <begin position="21"/>
        <end position="41"/>
    </location>
</feature>
<dbReference type="KEGG" id="cyj:Cyan7822_2378"/>
<evidence type="ECO:0000313" key="5">
    <source>
        <dbReference type="Proteomes" id="UP000008206"/>
    </source>
</evidence>
<feature type="region of interest" description="Disordered" evidence="1">
    <location>
        <begin position="66"/>
        <end position="133"/>
    </location>
</feature>
<feature type="compositionally biased region" description="Low complexity" evidence="1">
    <location>
        <begin position="384"/>
        <end position="394"/>
    </location>
</feature>
<feature type="compositionally biased region" description="Polar residues" evidence="1">
    <location>
        <begin position="544"/>
        <end position="561"/>
    </location>
</feature>
<evidence type="ECO:0000259" key="3">
    <source>
        <dbReference type="Pfam" id="PF03544"/>
    </source>
</evidence>
<gene>
    <name evidence="4" type="ordered locus">Cyan7822_2378</name>
</gene>
<feature type="compositionally biased region" description="Polar residues" evidence="1">
    <location>
        <begin position="524"/>
        <end position="533"/>
    </location>
</feature>
<evidence type="ECO:0000313" key="4">
    <source>
        <dbReference type="EMBL" id="ADN14353.1"/>
    </source>
</evidence>
<feature type="compositionally biased region" description="Pro residues" evidence="1">
    <location>
        <begin position="395"/>
        <end position="410"/>
    </location>
</feature>
<feature type="region of interest" description="Disordered" evidence="1">
    <location>
        <begin position="367"/>
        <end position="561"/>
    </location>
</feature>
<evidence type="ECO:0000256" key="2">
    <source>
        <dbReference type="SAM" id="Phobius"/>
    </source>
</evidence>
<feature type="compositionally biased region" description="Pro residues" evidence="1">
    <location>
        <begin position="148"/>
        <end position="161"/>
    </location>
</feature>
<feature type="region of interest" description="Disordered" evidence="1">
    <location>
        <begin position="148"/>
        <end position="199"/>
    </location>
</feature>
<feature type="compositionally biased region" description="Low complexity" evidence="1">
    <location>
        <begin position="109"/>
        <end position="129"/>
    </location>
</feature>
<dbReference type="RefSeq" id="WP_013322458.1">
    <property type="nucleotide sequence ID" value="NC_014501.1"/>
</dbReference>
<feature type="domain" description="TonB C-terminal" evidence="3">
    <location>
        <begin position="301"/>
        <end position="362"/>
    </location>
</feature>
<reference evidence="5" key="1">
    <citation type="journal article" date="2011" name="MBio">
        <title>Novel metabolic attributes of the genus Cyanothece, comprising a group of unicellular nitrogen-fixing Cyanobacteria.</title>
        <authorList>
            <person name="Bandyopadhyay A."/>
            <person name="Elvitigala T."/>
            <person name="Welsh E."/>
            <person name="Stockel J."/>
            <person name="Liberton M."/>
            <person name="Min H."/>
            <person name="Sherman L.A."/>
            <person name="Pakrasi H.B."/>
        </authorList>
    </citation>
    <scope>NUCLEOTIDE SEQUENCE [LARGE SCALE GENOMIC DNA]</scope>
    <source>
        <strain evidence="5">PCC 7822</strain>
    </source>
</reference>
<keyword evidence="2" id="KW-0812">Transmembrane</keyword>
<name>E0UFX0_GLOV7</name>
<dbReference type="eggNOG" id="COG0810">
    <property type="taxonomic scope" value="Bacteria"/>
</dbReference>
<dbReference type="InterPro" id="IPR037682">
    <property type="entry name" value="TonB_C"/>
</dbReference>
<keyword evidence="5" id="KW-1185">Reference proteome</keyword>
<dbReference type="SUPFAM" id="SSF74653">
    <property type="entry name" value="TolA/TonB C-terminal domain"/>
    <property type="match status" value="1"/>
</dbReference>
<organism evidence="4 5">
    <name type="scientific">Gloeothece verrucosa (strain PCC 7822)</name>
    <name type="common">Cyanothece sp. (strain PCC 7822)</name>
    <dbReference type="NCBI Taxonomy" id="497965"/>
    <lineage>
        <taxon>Bacteria</taxon>
        <taxon>Bacillati</taxon>
        <taxon>Cyanobacteriota</taxon>
        <taxon>Cyanophyceae</taxon>
        <taxon>Oscillatoriophycideae</taxon>
        <taxon>Chroococcales</taxon>
        <taxon>Aphanothecaceae</taxon>
        <taxon>Gloeothece</taxon>
        <taxon>Gloeothece verrucosa</taxon>
    </lineage>
</organism>
<dbReference type="Proteomes" id="UP000008206">
    <property type="component" value="Chromosome"/>
</dbReference>
<sequence>MASAVIFESPIIKPLNSSNTAAIVASVGIHALVLGVAFPYFSAANKSASDLTDVKLIELTPAEQSRLPKLSTPTPNLTQFSSPSVENTPLADTPTIDPNQIPPSIDSYSSIQTPSLPSLPPLEGLRSSPSLPPVSSLPPMNIYSPPIASVPPLPQNLPAPPEQLRTPQPYQQPQESPFKDEIPRPNFPDAGNDFGLDQLRRSPIDQGKLREEEVKQPEQTAALNNPRVIDPQLEEARQSRLREELIARARELQASLQPDGANTSDEEALKNYVSWLSRDQVRQKTLKPEVISLAGNTPSIATNLEGTSEYGVVVDASGRVVDLTLIKSAGYPVLNEQAKRDILARSFPNATGGNQPYRITVSFKPAANPTRNLPELPSENNQRQTAPAPQTRPTTPAPAAVPSPQAPVVPPTEATNKKPETPITQPSNNRDNQKPNTPPVVEQSPIPNNIKPETQVQESPKPQQEQQPPVVEQSPIPQNIKPEPISEPPKSPSNLPSPDVTQTEPPAGPSSKKPNLPPEEAPVPTSQKPSNSDVAPLGNAAPKKTSTPGPEAQNTTSNPGT</sequence>
<dbReference type="HOGENOM" id="CLU_044447_0_0_3"/>
<dbReference type="AlphaFoldDB" id="E0UFX0"/>
<dbReference type="STRING" id="497965.Cyan7822_2378"/>
<feature type="compositionally biased region" description="Polar residues" evidence="1">
    <location>
        <begin position="71"/>
        <end position="87"/>
    </location>
</feature>
<feature type="compositionally biased region" description="Polar residues" evidence="1">
    <location>
        <begin position="165"/>
        <end position="175"/>
    </location>
</feature>
<keyword evidence="2" id="KW-0472">Membrane</keyword>
<dbReference type="GO" id="GO:0055085">
    <property type="term" value="P:transmembrane transport"/>
    <property type="evidence" value="ECO:0007669"/>
    <property type="project" value="InterPro"/>
</dbReference>
<feature type="compositionally biased region" description="Polar residues" evidence="1">
    <location>
        <begin position="494"/>
        <end position="504"/>
    </location>
</feature>
<dbReference type="Gene3D" id="3.30.1150.10">
    <property type="match status" value="1"/>
</dbReference>
<keyword evidence="2" id="KW-1133">Transmembrane helix</keyword>
<feature type="compositionally biased region" description="Low complexity" evidence="1">
    <location>
        <begin position="455"/>
        <end position="483"/>
    </location>
</feature>
<accession>E0UFX0</accession>
<feature type="compositionally biased region" description="Polar residues" evidence="1">
    <location>
        <begin position="445"/>
        <end position="454"/>
    </location>
</feature>
<evidence type="ECO:0000256" key="1">
    <source>
        <dbReference type="SAM" id="MobiDB-lite"/>
    </source>
</evidence>